<dbReference type="InParanoid" id="F6I6Q2"/>
<dbReference type="InterPro" id="IPR020568">
    <property type="entry name" value="Ribosomal_Su5_D2-typ_SF"/>
</dbReference>
<dbReference type="PANTHER" id="PTHR10457">
    <property type="entry name" value="MEVALONATE KINASE/GALACTOKINASE"/>
    <property type="match status" value="1"/>
</dbReference>
<reference evidence="4" key="1">
    <citation type="journal article" date="2007" name="Nature">
        <title>The grapevine genome sequence suggests ancestral hexaploidization in major angiosperm phyla.</title>
        <authorList>
            <consortium name="The French-Italian Public Consortium for Grapevine Genome Characterization."/>
            <person name="Jaillon O."/>
            <person name="Aury J.-M."/>
            <person name="Noel B."/>
            <person name="Policriti A."/>
            <person name="Clepet C."/>
            <person name="Casagrande A."/>
            <person name="Choisne N."/>
            <person name="Aubourg S."/>
            <person name="Vitulo N."/>
            <person name="Jubin C."/>
            <person name="Vezzi A."/>
            <person name="Legeai F."/>
            <person name="Hugueney P."/>
            <person name="Dasilva C."/>
            <person name="Horner D."/>
            <person name="Mica E."/>
            <person name="Jublot D."/>
            <person name="Poulain J."/>
            <person name="Bruyere C."/>
            <person name="Billault A."/>
            <person name="Segurens B."/>
            <person name="Gouyvenoux M."/>
            <person name="Ugarte E."/>
            <person name="Cattonaro F."/>
            <person name="Anthouard V."/>
            <person name="Vico V."/>
            <person name="Del Fabbro C."/>
            <person name="Alaux M."/>
            <person name="Di Gaspero G."/>
            <person name="Dumas V."/>
            <person name="Felice N."/>
            <person name="Paillard S."/>
            <person name="Juman I."/>
            <person name="Moroldo M."/>
            <person name="Scalabrin S."/>
            <person name="Canaguier A."/>
            <person name="Le Clainche I."/>
            <person name="Malacrida G."/>
            <person name="Durand E."/>
            <person name="Pesole G."/>
            <person name="Laucou V."/>
            <person name="Chatelet P."/>
            <person name="Merdinoglu D."/>
            <person name="Delledonne M."/>
            <person name="Pezzotti M."/>
            <person name="Lecharny A."/>
            <person name="Scarpelli C."/>
            <person name="Artiguenave F."/>
            <person name="Pe M.E."/>
            <person name="Valle G."/>
            <person name="Morgante M."/>
            <person name="Caboche M."/>
            <person name="Adam-Blondon A.-F."/>
            <person name="Weissenbach J."/>
            <person name="Quetier F."/>
            <person name="Wincker P."/>
        </authorList>
    </citation>
    <scope>NUCLEOTIDE SEQUENCE [LARGE SCALE GENOMIC DNA]</scope>
    <source>
        <strain evidence="4">cv. Pinot noir / PN40024</strain>
    </source>
</reference>
<dbReference type="GO" id="GO:0005975">
    <property type="term" value="P:carbohydrate metabolic process"/>
    <property type="evidence" value="ECO:0007669"/>
    <property type="project" value="UniProtKB-ARBA"/>
</dbReference>
<dbReference type="HOGENOM" id="CLU_1463756_0_0_1"/>
<sequence>MEGVSWPSQEELDRVRKVVAEMAGRNSKEVRVVVSPYRICPLGAHIDHQGGVVSAVTVNKGILLGFIPSGDSQVLLQSGQFKGEVRFRVDEIQHPRHSALKNDKIITNGSSKSKEECDWGRYARGALYALQSRENHLSQGSSMAPRDLTVQALALLLLCGRNIRFINDWKVVGALVSPKGITKNS</sequence>
<evidence type="ECO:0000313" key="3">
    <source>
        <dbReference type="EMBL" id="CCB62620.1"/>
    </source>
</evidence>
<dbReference type="AlphaFoldDB" id="F6I6Q2"/>
<dbReference type="PANTHER" id="PTHR10457:SF6">
    <property type="entry name" value="GALACTURONOKINASE"/>
    <property type="match status" value="1"/>
</dbReference>
<evidence type="ECO:0000256" key="1">
    <source>
        <dbReference type="ARBA" id="ARBA00022741"/>
    </source>
</evidence>
<dbReference type="InterPro" id="IPR014721">
    <property type="entry name" value="Ribsml_uS5_D2-typ_fold_subgr"/>
</dbReference>
<gene>
    <name evidence="3" type="ordered locus">VIT_11s0078g00420</name>
</gene>
<name>F6I6Q2_VITVI</name>
<keyword evidence="2" id="KW-0067">ATP-binding</keyword>
<evidence type="ECO:0000256" key="2">
    <source>
        <dbReference type="ARBA" id="ARBA00022840"/>
    </source>
</evidence>
<dbReference type="Gene3D" id="3.30.230.10">
    <property type="match status" value="1"/>
</dbReference>
<dbReference type="PaxDb" id="29760-VIT_11s0078g00420.t01"/>
<dbReference type="GO" id="GO:0005524">
    <property type="term" value="F:ATP binding"/>
    <property type="evidence" value="ECO:0007669"/>
    <property type="project" value="UniProtKB-KW"/>
</dbReference>
<organism evidence="3 4">
    <name type="scientific">Vitis vinifera</name>
    <name type="common">Grape</name>
    <dbReference type="NCBI Taxonomy" id="29760"/>
    <lineage>
        <taxon>Eukaryota</taxon>
        <taxon>Viridiplantae</taxon>
        <taxon>Streptophyta</taxon>
        <taxon>Embryophyta</taxon>
        <taxon>Tracheophyta</taxon>
        <taxon>Spermatophyta</taxon>
        <taxon>Magnoliopsida</taxon>
        <taxon>eudicotyledons</taxon>
        <taxon>Gunneridae</taxon>
        <taxon>Pentapetalae</taxon>
        <taxon>rosids</taxon>
        <taxon>Vitales</taxon>
        <taxon>Vitaceae</taxon>
        <taxon>Viteae</taxon>
        <taxon>Vitis</taxon>
    </lineage>
</organism>
<accession>F6I6Q2</accession>
<dbReference type="OrthoDB" id="275179at2759"/>
<dbReference type="Proteomes" id="UP000009183">
    <property type="component" value="Chromosome 11"/>
</dbReference>
<evidence type="ECO:0000313" key="4">
    <source>
        <dbReference type="Proteomes" id="UP000009183"/>
    </source>
</evidence>
<dbReference type="STRING" id="29760.F6I6Q2"/>
<proteinExistence type="predicted"/>
<dbReference type="EMBL" id="FN596757">
    <property type="protein sequence ID" value="CCB62620.1"/>
    <property type="molecule type" value="Genomic_DNA"/>
</dbReference>
<keyword evidence="1" id="KW-0547">Nucleotide-binding</keyword>
<dbReference type="SUPFAM" id="SSF54211">
    <property type="entry name" value="Ribosomal protein S5 domain 2-like"/>
    <property type="match status" value="1"/>
</dbReference>
<dbReference type="eggNOG" id="KOG0631">
    <property type="taxonomic scope" value="Eukaryota"/>
</dbReference>
<keyword evidence="4" id="KW-1185">Reference proteome</keyword>
<protein>
    <submittedName>
        <fullName evidence="3">Uncharacterized protein</fullName>
    </submittedName>
</protein>